<feature type="compositionally biased region" description="Polar residues" evidence="1">
    <location>
        <begin position="13"/>
        <end position="25"/>
    </location>
</feature>
<feature type="domain" description="2EXR" evidence="2">
    <location>
        <begin position="88"/>
        <end position="196"/>
    </location>
</feature>
<dbReference type="AlphaFoldDB" id="A0A2J6RQZ2"/>
<dbReference type="OrthoDB" id="3473305at2759"/>
<dbReference type="InterPro" id="IPR045518">
    <property type="entry name" value="2EXR"/>
</dbReference>
<name>A0A2J6RQZ2_HYAVF</name>
<protein>
    <recommendedName>
        <fullName evidence="2">2EXR domain-containing protein</fullName>
    </recommendedName>
</protein>
<dbReference type="PANTHER" id="PTHR35910">
    <property type="entry name" value="2EXR DOMAIN-CONTAINING PROTEIN"/>
    <property type="match status" value="1"/>
</dbReference>
<dbReference type="Pfam" id="PF20150">
    <property type="entry name" value="2EXR"/>
    <property type="match status" value="1"/>
</dbReference>
<organism evidence="3 4">
    <name type="scientific">Hyaloscypha variabilis (strain UAMH 11265 / GT02V1 / F)</name>
    <name type="common">Meliniomyces variabilis</name>
    <dbReference type="NCBI Taxonomy" id="1149755"/>
    <lineage>
        <taxon>Eukaryota</taxon>
        <taxon>Fungi</taxon>
        <taxon>Dikarya</taxon>
        <taxon>Ascomycota</taxon>
        <taxon>Pezizomycotina</taxon>
        <taxon>Leotiomycetes</taxon>
        <taxon>Helotiales</taxon>
        <taxon>Hyaloscyphaceae</taxon>
        <taxon>Hyaloscypha</taxon>
        <taxon>Hyaloscypha variabilis</taxon>
    </lineage>
</organism>
<evidence type="ECO:0000259" key="2">
    <source>
        <dbReference type="Pfam" id="PF20150"/>
    </source>
</evidence>
<evidence type="ECO:0000313" key="4">
    <source>
        <dbReference type="Proteomes" id="UP000235786"/>
    </source>
</evidence>
<sequence>MDEAFFGGRSPGDSPQGSSSNTASSAGKVYEALMKRIHEHQALTSQQVKVDDDKTPVVLHDDLTPVTFDGETNQVEVSENALQGEASTLFPELALELRRRVWYYALPESRVIEIEWSDGNGGLPGWFYTRESIQRTPNIYRVNKEARKEFLRFYKPITLNAVNIPNIRFPEERITRPKQYEIPFTPVRYFDARVDVLYLSMGDYEALVAARMVNYLNTELLKEVRSLAIIFEQSLRSAFDLGPPYNLSPNTWDIVWAGQNRYQHLFQRLPALTELVAVVGDIDPPILYAGQPYYKQKGHVELTELTRNSRGLDITNSTKLKLQAWMEAVVKVNLGAEKLMPVVHVKQVLRGGNLIAVDSFL</sequence>
<dbReference type="Proteomes" id="UP000235786">
    <property type="component" value="Unassembled WGS sequence"/>
</dbReference>
<accession>A0A2J6RQZ2</accession>
<keyword evidence="4" id="KW-1185">Reference proteome</keyword>
<proteinExistence type="predicted"/>
<dbReference type="EMBL" id="KZ613945">
    <property type="protein sequence ID" value="PMD40924.1"/>
    <property type="molecule type" value="Genomic_DNA"/>
</dbReference>
<evidence type="ECO:0000313" key="3">
    <source>
        <dbReference type="EMBL" id="PMD40924.1"/>
    </source>
</evidence>
<evidence type="ECO:0000256" key="1">
    <source>
        <dbReference type="SAM" id="MobiDB-lite"/>
    </source>
</evidence>
<dbReference type="PANTHER" id="PTHR35910:SF6">
    <property type="entry name" value="2EXR DOMAIN-CONTAINING PROTEIN"/>
    <property type="match status" value="1"/>
</dbReference>
<reference evidence="3 4" key="1">
    <citation type="submission" date="2016-04" db="EMBL/GenBank/DDBJ databases">
        <title>A degradative enzymes factory behind the ericoid mycorrhizal symbiosis.</title>
        <authorList>
            <consortium name="DOE Joint Genome Institute"/>
            <person name="Martino E."/>
            <person name="Morin E."/>
            <person name="Grelet G."/>
            <person name="Kuo A."/>
            <person name="Kohler A."/>
            <person name="Daghino S."/>
            <person name="Barry K."/>
            <person name="Choi C."/>
            <person name="Cichocki N."/>
            <person name="Clum A."/>
            <person name="Copeland A."/>
            <person name="Hainaut M."/>
            <person name="Haridas S."/>
            <person name="Labutti K."/>
            <person name="Lindquist E."/>
            <person name="Lipzen A."/>
            <person name="Khouja H.-R."/>
            <person name="Murat C."/>
            <person name="Ohm R."/>
            <person name="Olson A."/>
            <person name="Spatafora J."/>
            <person name="Veneault-Fourrey C."/>
            <person name="Henrissat B."/>
            <person name="Grigoriev I."/>
            <person name="Martin F."/>
            <person name="Perotto S."/>
        </authorList>
    </citation>
    <scope>NUCLEOTIDE SEQUENCE [LARGE SCALE GENOMIC DNA]</scope>
    <source>
        <strain evidence="3 4">F</strain>
    </source>
</reference>
<feature type="region of interest" description="Disordered" evidence="1">
    <location>
        <begin position="1"/>
        <end position="25"/>
    </location>
</feature>
<gene>
    <name evidence="3" type="ORF">L207DRAFT_633862</name>
</gene>